<proteinExistence type="predicted"/>
<keyword evidence="3 9" id="KW-0812">Transmembrane</keyword>
<keyword evidence="10" id="KW-0732">Signal</keyword>
<dbReference type="InterPro" id="IPR009056">
    <property type="entry name" value="Cyt_c-like_dom"/>
</dbReference>
<dbReference type="Pfam" id="PF02167">
    <property type="entry name" value="Cytochrom_C1"/>
    <property type="match status" value="1"/>
</dbReference>
<reference evidence="12 13" key="1">
    <citation type="submission" date="2021-03" db="EMBL/GenBank/DDBJ databases">
        <title>Novel species identification of genus Shewanella.</title>
        <authorList>
            <person name="Liu G."/>
            <person name="Zhang Q."/>
        </authorList>
    </citation>
    <scope>NUCLEOTIDE SEQUENCE [LARGE SCALE GENOMIC DNA]</scope>
    <source>
        <strain evidence="12 13">FJAT-51800</strain>
    </source>
</reference>
<dbReference type="RefSeq" id="WP_207355542.1">
    <property type="nucleotide sequence ID" value="NZ_CP071503.1"/>
</dbReference>
<sequence length="241" mass="27536">MKQLIVLILLLLPALTFAAEVDLQSANIDSQDVAAQKRGFKAFQTYCASCHSTHFQRYQRVADDLGLTEDELKQYMFTGAQESDLIERTMTDEDATRWFGMAPPDLTLVSRVRGEDWVYSFLKSFYQDDKRPFGVNNLLMPYTSMPHVLQYEQGLALPTLAQQQKNGRTITKVVGISDPQGGSMSAPEYDALVKDITAYLVYAAEPVKAQREQMGRWVLLYLAVFFLLAWLLKKEYWKDVH</sequence>
<feature type="domain" description="Cytochrome c" evidence="11">
    <location>
        <begin position="34"/>
        <end position="204"/>
    </location>
</feature>
<evidence type="ECO:0000256" key="7">
    <source>
        <dbReference type="ARBA" id="ARBA00023136"/>
    </source>
</evidence>
<evidence type="ECO:0000256" key="1">
    <source>
        <dbReference type="ARBA" id="ARBA00004370"/>
    </source>
</evidence>
<dbReference type="InterPro" id="IPR002326">
    <property type="entry name" value="Cyt_c1"/>
</dbReference>
<dbReference type="EMBL" id="CP071503">
    <property type="protein sequence ID" value="QSX34338.1"/>
    <property type="molecule type" value="Genomic_DNA"/>
</dbReference>
<evidence type="ECO:0000256" key="10">
    <source>
        <dbReference type="SAM" id="SignalP"/>
    </source>
</evidence>
<dbReference type="Proteomes" id="UP000662770">
    <property type="component" value="Chromosome"/>
</dbReference>
<dbReference type="Gene3D" id="1.10.760.10">
    <property type="entry name" value="Cytochrome c-like domain"/>
    <property type="match status" value="1"/>
</dbReference>
<evidence type="ECO:0000256" key="3">
    <source>
        <dbReference type="ARBA" id="ARBA00022692"/>
    </source>
</evidence>
<keyword evidence="5 9" id="KW-1133">Transmembrane helix</keyword>
<evidence type="ECO:0000259" key="11">
    <source>
        <dbReference type="PROSITE" id="PS51007"/>
    </source>
</evidence>
<dbReference type="PANTHER" id="PTHR10266:SF3">
    <property type="entry name" value="CYTOCHROME C1, HEME PROTEIN, MITOCHONDRIAL"/>
    <property type="match status" value="1"/>
</dbReference>
<keyword evidence="7 9" id="KW-0472">Membrane</keyword>
<evidence type="ECO:0000256" key="2">
    <source>
        <dbReference type="ARBA" id="ARBA00022617"/>
    </source>
</evidence>
<organism evidence="12 13">
    <name type="scientific">Shewanella avicenniae</name>
    <dbReference type="NCBI Taxonomy" id="2814294"/>
    <lineage>
        <taxon>Bacteria</taxon>
        <taxon>Pseudomonadati</taxon>
        <taxon>Pseudomonadota</taxon>
        <taxon>Gammaproteobacteria</taxon>
        <taxon>Alteromonadales</taxon>
        <taxon>Shewanellaceae</taxon>
        <taxon>Shewanella</taxon>
    </lineage>
</organism>
<evidence type="ECO:0000256" key="4">
    <source>
        <dbReference type="ARBA" id="ARBA00022723"/>
    </source>
</evidence>
<feature type="chain" id="PRO_5046877603" evidence="10">
    <location>
        <begin position="19"/>
        <end position="241"/>
    </location>
</feature>
<evidence type="ECO:0000313" key="13">
    <source>
        <dbReference type="Proteomes" id="UP000662770"/>
    </source>
</evidence>
<comment type="subcellular location">
    <subcellularLocation>
        <location evidence="1">Membrane</location>
    </subcellularLocation>
</comment>
<dbReference type="PANTHER" id="PTHR10266">
    <property type="entry name" value="CYTOCHROME C1"/>
    <property type="match status" value="1"/>
</dbReference>
<evidence type="ECO:0000313" key="12">
    <source>
        <dbReference type="EMBL" id="QSX34338.1"/>
    </source>
</evidence>
<keyword evidence="2 8" id="KW-0349">Heme</keyword>
<feature type="transmembrane region" description="Helical" evidence="9">
    <location>
        <begin position="214"/>
        <end position="232"/>
    </location>
</feature>
<evidence type="ECO:0000256" key="8">
    <source>
        <dbReference type="PROSITE-ProRule" id="PRU00433"/>
    </source>
</evidence>
<evidence type="ECO:0000256" key="9">
    <source>
        <dbReference type="SAM" id="Phobius"/>
    </source>
</evidence>
<dbReference type="InterPro" id="IPR036909">
    <property type="entry name" value="Cyt_c-like_dom_sf"/>
</dbReference>
<evidence type="ECO:0000256" key="5">
    <source>
        <dbReference type="ARBA" id="ARBA00022989"/>
    </source>
</evidence>
<evidence type="ECO:0000256" key="6">
    <source>
        <dbReference type="ARBA" id="ARBA00023004"/>
    </source>
</evidence>
<accession>A0ABX7QSB4</accession>
<dbReference type="SUPFAM" id="SSF46626">
    <property type="entry name" value="Cytochrome c"/>
    <property type="match status" value="1"/>
</dbReference>
<feature type="signal peptide" evidence="10">
    <location>
        <begin position="1"/>
        <end position="18"/>
    </location>
</feature>
<keyword evidence="13" id="KW-1185">Reference proteome</keyword>
<dbReference type="PROSITE" id="PS51007">
    <property type="entry name" value="CYTC"/>
    <property type="match status" value="1"/>
</dbReference>
<dbReference type="PRINTS" id="PR00603">
    <property type="entry name" value="CYTOCHROMEC1"/>
</dbReference>
<keyword evidence="6 8" id="KW-0408">Iron</keyword>
<protein>
    <submittedName>
        <fullName evidence="12">Cytochrome c1</fullName>
    </submittedName>
</protein>
<name>A0ABX7QSB4_9GAMM</name>
<gene>
    <name evidence="12" type="ORF">JYB87_03555</name>
</gene>
<keyword evidence="4 8" id="KW-0479">Metal-binding</keyword>